<reference evidence="7" key="3">
    <citation type="submission" date="2021-08" db="EMBL/GenBank/DDBJ databases">
        <authorList>
            <person name="de Jong S."/>
            <person name="van den Broek M."/>
            <person name="Merkel A."/>
            <person name="de la Torre Cortes P."/>
            <person name="Kalamorz F."/>
            <person name="Cook G."/>
            <person name="van Loosdrecht M."/>
            <person name="McMillan D."/>
        </authorList>
    </citation>
    <scope>NUCLEOTIDE SEQUENCE</scope>
    <source>
        <strain evidence="7">TA2.A1</strain>
    </source>
</reference>
<accession>F5L5J7</accession>
<dbReference type="SMART" id="SM00382">
    <property type="entry name" value="AAA"/>
    <property type="match status" value="1"/>
</dbReference>
<evidence type="ECO:0000256" key="4">
    <source>
        <dbReference type="ARBA" id="ARBA00022840"/>
    </source>
</evidence>
<dbReference type="InterPro" id="IPR003593">
    <property type="entry name" value="AAA+_ATPase"/>
</dbReference>
<name>F5L5J7_CALTT</name>
<dbReference type="Gene3D" id="3.40.50.300">
    <property type="entry name" value="P-loop containing nucleotide triphosphate hydrolases"/>
    <property type="match status" value="1"/>
</dbReference>
<dbReference type="Proteomes" id="UP000010716">
    <property type="component" value="Unassembled WGS sequence"/>
</dbReference>
<keyword evidence="9" id="KW-1185">Reference proteome</keyword>
<dbReference type="eggNOG" id="COG1136">
    <property type="taxonomic scope" value="Bacteria"/>
</dbReference>
<dbReference type="InterPro" id="IPR015856">
    <property type="entry name" value="ABC_transpr_CbiO/EcfA_su"/>
</dbReference>
<organism evidence="6 8">
    <name type="scientific">Caldalkalibacillus thermarum (strain TA2.A1)</name>
    <dbReference type="NCBI Taxonomy" id="986075"/>
    <lineage>
        <taxon>Bacteria</taxon>
        <taxon>Bacillati</taxon>
        <taxon>Bacillota</taxon>
        <taxon>Bacilli</taxon>
        <taxon>Bacillales</taxon>
        <taxon>Bacillaceae</taxon>
        <taxon>Caldalkalibacillus</taxon>
    </lineage>
</organism>
<sequence>MFALKNVRYKDILHIHELTIPAQQVTCIIGESGSGKSTLFKLLNHLLSADAGQIIYKGKPVELWDPVRLRREVIMVPQDPVVFRDTIREDLLAGLEFTEQPPATDDTLQHMLELVHLPKQLDDEVFNLSGGEKQRLSLARALLINPEVLLLDEPTSALDEKTEDMVMSHIVDYVKSQGKTLAMITHSKRVAEQFADRLLELKNGDVTLIKE</sequence>
<protein>
    <submittedName>
        <fullName evidence="6">ABC transporter related protein</fullName>
    </submittedName>
    <submittedName>
        <fullName evidence="7">Energy-coupling factor ABC transporter ATP-binding protein</fullName>
    </submittedName>
</protein>
<gene>
    <name evidence="6" type="ORF">CathTA2_1060</name>
    <name evidence="7" type="ORF">HUR95_03920</name>
</gene>
<dbReference type="OrthoDB" id="9785080at2"/>
<dbReference type="EMBL" id="CP082237">
    <property type="protein sequence ID" value="QZT34533.1"/>
    <property type="molecule type" value="Genomic_DNA"/>
</dbReference>
<evidence type="ECO:0000313" key="8">
    <source>
        <dbReference type="Proteomes" id="UP000010716"/>
    </source>
</evidence>
<evidence type="ECO:0000313" key="6">
    <source>
        <dbReference type="EMBL" id="EGL83395.1"/>
    </source>
</evidence>
<dbReference type="RefSeq" id="WP_007503795.1">
    <property type="nucleotide sequence ID" value="NZ_AFCE01000108.1"/>
</dbReference>
<dbReference type="PROSITE" id="PS50893">
    <property type="entry name" value="ABC_TRANSPORTER_2"/>
    <property type="match status" value="1"/>
</dbReference>
<evidence type="ECO:0000313" key="7">
    <source>
        <dbReference type="EMBL" id="QZT34533.1"/>
    </source>
</evidence>
<evidence type="ECO:0000313" key="9">
    <source>
        <dbReference type="Proteomes" id="UP000825179"/>
    </source>
</evidence>
<dbReference type="PROSITE" id="PS00211">
    <property type="entry name" value="ABC_TRANSPORTER_1"/>
    <property type="match status" value="1"/>
</dbReference>
<dbReference type="GO" id="GO:0016887">
    <property type="term" value="F:ATP hydrolysis activity"/>
    <property type="evidence" value="ECO:0007669"/>
    <property type="project" value="InterPro"/>
</dbReference>
<evidence type="ECO:0000256" key="3">
    <source>
        <dbReference type="ARBA" id="ARBA00022741"/>
    </source>
</evidence>
<feature type="domain" description="ABC transporter" evidence="5">
    <location>
        <begin position="2"/>
        <end position="209"/>
    </location>
</feature>
<keyword evidence="3" id="KW-0547">Nucleotide-binding</keyword>
<dbReference type="InterPro" id="IPR003439">
    <property type="entry name" value="ABC_transporter-like_ATP-bd"/>
</dbReference>
<dbReference type="Pfam" id="PF00005">
    <property type="entry name" value="ABC_tran"/>
    <property type="match status" value="1"/>
</dbReference>
<reference evidence="7 9" key="2">
    <citation type="journal article" date="2020" name="Extremophiles">
        <title>Genomic analysis of Caldalkalibacillus thermarum TA2.A1 reveals aerobic alkaliphilic metabolism and evolutionary hallmarks linking alkaliphilic bacteria and plant life.</title>
        <authorList>
            <person name="de Jong S.I."/>
            <person name="van den Broek M.A."/>
            <person name="Merkel A.Y."/>
            <person name="de la Torre Cortes P."/>
            <person name="Kalamorz F."/>
            <person name="Cook G.M."/>
            <person name="van Loosdrecht M.C.M."/>
            <person name="McMillan D.G.G."/>
        </authorList>
    </citation>
    <scope>NUCLEOTIDE SEQUENCE [LARGE SCALE GENOMIC DNA]</scope>
    <source>
        <strain evidence="7 9">TA2.A1</strain>
    </source>
</reference>
<reference evidence="6 8" key="1">
    <citation type="journal article" date="2011" name="J. Bacteriol.">
        <title>Draft genome sequence of the thermoalkaliphilic Caldalkalibacillus thermarum strain TA2.A1.</title>
        <authorList>
            <person name="Kalamorz F."/>
            <person name="Keis S."/>
            <person name="McMillan D.G."/>
            <person name="Olsson K."/>
            <person name="Stanton J.A."/>
            <person name="Stockwell P."/>
            <person name="Black M.A."/>
            <person name="Klingeman D.M."/>
            <person name="Land M.L."/>
            <person name="Han C.S."/>
            <person name="Martin S.L."/>
            <person name="Becher S.A."/>
            <person name="Peddie C.J."/>
            <person name="Morgan H.W."/>
            <person name="Matthies D."/>
            <person name="Preiss L."/>
            <person name="Meier T."/>
            <person name="Brown S.D."/>
            <person name="Cook G.M."/>
        </authorList>
    </citation>
    <scope>NUCLEOTIDE SEQUENCE [LARGE SCALE GENOMIC DNA]</scope>
    <source>
        <strain evidence="6 8">TA2.A1</strain>
    </source>
</reference>
<dbReference type="InterPro" id="IPR027417">
    <property type="entry name" value="P-loop_NTPase"/>
</dbReference>
<comment type="subcellular location">
    <subcellularLocation>
        <location evidence="1">Cell membrane</location>
        <topology evidence="1">Peripheral membrane protein</topology>
    </subcellularLocation>
</comment>
<keyword evidence="4 7" id="KW-0067">ATP-binding</keyword>
<dbReference type="GO" id="GO:0022857">
    <property type="term" value="F:transmembrane transporter activity"/>
    <property type="evidence" value="ECO:0007669"/>
    <property type="project" value="UniProtKB-ARBA"/>
</dbReference>
<dbReference type="InterPro" id="IPR017871">
    <property type="entry name" value="ABC_transporter-like_CS"/>
</dbReference>
<dbReference type="Proteomes" id="UP000825179">
    <property type="component" value="Chromosome"/>
</dbReference>
<evidence type="ECO:0000256" key="1">
    <source>
        <dbReference type="ARBA" id="ARBA00004202"/>
    </source>
</evidence>
<proteinExistence type="predicted"/>
<dbReference type="SUPFAM" id="SSF52540">
    <property type="entry name" value="P-loop containing nucleoside triphosphate hydrolases"/>
    <property type="match status" value="1"/>
</dbReference>
<evidence type="ECO:0000259" key="5">
    <source>
        <dbReference type="PROSITE" id="PS50893"/>
    </source>
</evidence>
<dbReference type="EMBL" id="AFCE01000108">
    <property type="protein sequence ID" value="EGL83395.1"/>
    <property type="molecule type" value="Genomic_DNA"/>
</dbReference>
<dbReference type="PANTHER" id="PTHR43423:SF1">
    <property type="entry name" value="ABC TRANSPORTER I FAMILY MEMBER 17"/>
    <property type="match status" value="1"/>
</dbReference>
<dbReference type="GO" id="GO:0005886">
    <property type="term" value="C:plasma membrane"/>
    <property type="evidence" value="ECO:0007669"/>
    <property type="project" value="UniProtKB-SubCell"/>
</dbReference>
<dbReference type="AlphaFoldDB" id="F5L5J7"/>
<dbReference type="CDD" id="cd03225">
    <property type="entry name" value="ABC_cobalt_CbiO_domain1"/>
    <property type="match status" value="1"/>
</dbReference>
<dbReference type="KEGG" id="cthu:HUR95_03920"/>
<dbReference type="PANTHER" id="PTHR43423">
    <property type="entry name" value="ABC TRANSPORTER I FAMILY MEMBER 17"/>
    <property type="match status" value="1"/>
</dbReference>
<dbReference type="GO" id="GO:0005524">
    <property type="term" value="F:ATP binding"/>
    <property type="evidence" value="ECO:0007669"/>
    <property type="project" value="UniProtKB-KW"/>
</dbReference>
<evidence type="ECO:0000256" key="2">
    <source>
        <dbReference type="ARBA" id="ARBA00022448"/>
    </source>
</evidence>
<keyword evidence="2" id="KW-0813">Transport</keyword>